<dbReference type="Proteomes" id="UP000803844">
    <property type="component" value="Unassembled WGS sequence"/>
</dbReference>
<evidence type="ECO:0000256" key="1">
    <source>
        <dbReference type="SAM" id="MobiDB-lite"/>
    </source>
</evidence>
<accession>A0A9P4XZV2</accession>
<dbReference type="GeneID" id="63837648"/>
<comment type="caution">
    <text evidence="2">The sequence shown here is derived from an EMBL/GenBank/DDBJ whole genome shotgun (WGS) entry which is preliminary data.</text>
</comment>
<dbReference type="EMBL" id="MU032348">
    <property type="protein sequence ID" value="KAF3764068.1"/>
    <property type="molecule type" value="Genomic_DNA"/>
</dbReference>
<feature type="compositionally biased region" description="Basic and acidic residues" evidence="1">
    <location>
        <begin position="170"/>
        <end position="180"/>
    </location>
</feature>
<feature type="region of interest" description="Disordered" evidence="1">
    <location>
        <begin position="150"/>
        <end position="180"/>
    </location>
</feature>
<gene>
    <name evidence="2" type="ORF">M406DRAFT_330424</name>
</gene>
<proteinExistence type="predicted"/>
<dbReference type="RefSeq" id="XP_040775029.1">
    <property type="nucleotide sequence ID" value="XM_040920519.1"/>
</dbReference>
<dbReference type="AlphaFoldDB" id="A0A9P4XZV2"/>
<keyword evidence="3" id="KW-1185">Reference proteome</keyword>
<evidence type="ECO:0000313" key="3">
    <source>
        <dbReference type="Proteomes" id="UP000803844"/>
    </source>
</evidence>
<reference evidence="2" key="1">
    <citation type="journal article" date="2020" name="Phytopathology">
        <title>Genome sequence of the chestnut blight fungus Cryphonectria parasitica EP155: A fundamental resource for an archetypical invasive plant pathogen.</title>
        <authorList>
            <person name="Crouch J.A."/>
            <person name="Dawe A."/>
            <person name="Aerts A."/>
            <person name="Barry K."/>
            <person name="Churchill A.C.L."/>
            <person name="Grimwood J."/>
            <person name="Hillman B."/>
            <person name="Milgroom M.G."/>
            <person name="Pangilinan J."/>
            <person name="Smith M."/>
            <person name="Salamov A."/>
            <person name="Schmutz J."/>
            <person name="Yadav J."/>
            <person name="Grigoriev I.V."/>
            <person name="Nuss D."/>
        </authorList>
    </citation>
    <scope>NUCLEOTIDE SEQUENCE</scope>
    <source>
        <strain evidence="2">EP155</strain>
    </source>
</reference>
<organism evidence="2 3">
    <name type="scientific">Cryphonectria parasitica (strain ATCC 38755 / EP155)</name>
    <dbReference type="NCBI Taxonomy" id="660469"/>
    <lineage>
        <taxon>Eukaryota</taxon>
        <taxon>Fungi</taxon>
        <taxon>Dikarya</taxon>
        <taxon>Ascomycota</taxon>
        <taxon>Pezizomycotina</taxon>
        <taxon>Sordariomycetes</taxon>
        <taxon>Sordariomycetidae</taxon>
        <taxon>Diaporthales</taxon>
        <taxon>Cryphonectriaceae</taxon>
        <taxon>Cryphonectria-Endothia species complex</taxon>
        <taxon>Cryphonectria</taxon>
    </lineage>
</organism>
<protein>
    <submittedName>
        <fullName evidence="2">Uncharacterized protein</fullName>
    </submittedName>
</protein>
<name>A0A9P4XZV2_CRYP1</name>
<evidence type="ECO:0000313" key="2">
    <source>
        <dbReference type="EMBL" id="KAF3764068.1"/>
    </source>
</evidence>
<sequence>MDASVVIRLPAFDLLGFSLGLAFTKGSSLGNPPEPRALLGAQVISYERSPDLGFHCRLGYNTTLRFLTAAEGPRFSFISRPQGVDDPDKTSLTQPLSASALHSQFVAFSALQGDWVPTEYPTTLKLAIACVSVHFVLDLRQLRASKACQPAAPSSSGTGLHVLPANKISQNDRRQINNKQ</sequence>